<evidence type="ECO:0000313" key="3">
    <source>
        <dbReference type="WBParaSite" id="HPLM_0001914401-mRNA-1"/>
    </source>
</evidence>
<dbReference type="AlphaFoldDB" id="A0A0N4X452"/>
<dbReference type="WBParaSite" id="HPLM_0001914401-mRNA-1">
    <property type="protein sequence ID" value="HPLM_0001914401-mRNA-1"/>
    <property type="gene ID" value="HPLM_0001914401"/>
</dbReference>
<proteinExistence type="predicted"/>
<sequence>MDVTKDLRPNMAYSDRRVVVAPGKSATVQIRGSFRDGACVFWSKSPRIESESWVIGQGEDLETWSAETWIDPRIVDVPSAERTHALVDILNKNRKAGVIPDELRSVIEEYSDVFAVSDKELTQTNLVTHDIDVEIVTEVTVVGAGKASVHLHVQQSKDDTLLLGTNALSELGISLRLTPYKDRDVTKDLHPIMAYSDRRVVVAPGKIATVRIRGSFRDGACVFWSKSPRIESESWVIGQGEDLGTWSAETWIDPRIVDVPSDMMVLQQHAVLQDTERTHALVDILNKNRKAGVIPEELRRVIEEYSDVFALSDKELTQTNLVTHDIDVGGHPPIRQKTRPVPYGIRADSIGFAISFYRAHCIHMTLATVADARGVTQGYLPRSKSDPYNLPNMYVDAVKFANENPWTEMSWRLVKPRRMLIVLPEGFQDVLDCFESPLMTAKLAIEPDDIQAAWFEEVEWSAIMLFSPARYVVASRWMNAWF</sequence>
<keyword evidence="2" id="KW-1185">Reference proteome</keyword>
<reference evidence="3" key="1">
    <citation type="submission" date="2017-02" db="UniProtKB">
        <authorList>
            <consortium name="WormBaseParasite"/>
        </authorList>
    </citation>
    <scope>IDENTIFICATION</scope>
</reference>
<gene>
    <name evidence="1" type="ORF">HPLM_LOCUS19136</name>
</gene>
<accession>A0A0N4X452</accession>
<dbReference type="Proteomes" id="UP000268014">
    <property type="component" value="Unassembled WGS sequence"/>
</dbReference>
<dbReference type="STRING" id="6290.A0A0N4X452"/>
<name>A0A0N4X452_HAEPC</name>
<evidence type="ECO:0000313" key="1">
    <source>
        <dbReference type="EMBL" id="VDO75322.1"/>
    </source>
</evidence>
<protein>
    <submittedName>
        <fullName evidence="3">NPCBM domain-containing protein</fullName>
    </submittedName>
</protein>
<dbReference type="EMBL" id="UZAF01021073">
    <property type="protein sequence ID" value="VDO75322.1"/>
    <property type="molecule type" value="Genomic_DNA"/>
</dbReference>
<evidence type="ECO:0000313" key="2">
    <source>
        <dbReference type="Proteomes" id="UP000268014"/>
    </source>
</evidence>
<reference evidence="1 2" key="2">
    <citation type="submission" date="2018-11" db="EMBL/GenBank/DDBJ databases">
        <authorList>
            <consortium name="Pathogen Informatics"/>
        </authorList>
    </citation>
    <scope>NUCLEOTIDE SEQUENCE [LARGE SCALE GENOMIC DNA]</scope>
    <source>
        <strain evidence="1 2">MHpl1</strain>
    </source>
</reference>
<organism evidence="3">
    <name type="scientific">Haemonchus placei</name>
    <name type="common">Barber's pole worm</name>
    <dbReference type="NCBI Taxonomy" id="6290"/>
    <lineage>
        <taxon>Eukaryota</taxon>
        <taxon>Metazoa</taxon>
        <taxon>Ecdysozoa</taxon>
        <taxon>Nematoda</taxon>
        <taxon>Chromadorea</taxon>
        <taxon>Rhabditida</taxon>
        <taxon>Rhabditina</taxon>
        <taxon>Rhabditomorpha</taxon>
        <taxon>Strongyloidea</taxon>
        <taxon>Trichostrongylidae</taxon>
        <taxon>Haemonchus</taxon>
    </lineage>
</organism>